<feature type="domain" description="D-glutamate cyclase-like C-terminal" evidence="3">
    <location>
        <begin position="311"/>
        <end position="623"/>
    </location>
</feature>
<dbReference type="Gene3D" id="3.40.1640.10">
    <property type="entry name" value="PSTPO5379-like"/>
    <property type="match status" value="1"/>
</dbReference>
<dbReference type="Pfam" id="PF07286">
    <property type="entry name" value="D-Glu_cyclase"/>
    <property type="match status" value="1"/>
</dbReference>
<dbReference type="SUPFAM" id="SSF160920">
    <property type="entry name" value="PSTPO5379-like"/>
    <property type="match status" value="1"/>
</dbReference>
<evidence type="ECO:0000259" key="3">
    <source>
        <dbReference type="Pfam" id="PF14336"/>
    </source>
</evidence>
<dbReference type="RefSeq" id="XP_002736645.1">
    <property type="nucleotide sequence ID" value="XM_002736599.1"/>
</dbReference>
<accession>A0ABM0GSW8</accession>
<evidence type="ECO:0000256" key="1">
    <source>
        <dbReference type="ARBA" id="ARBA00007896"/>
    </source>
</evidence>
<name>A0ABM0GSW8_SACKO</name>
<comment type="similarity">
    <text evidence="1">Belongs to the D-glutamate cyclase family.</text>
</comment>
<keyword evidence="2" id="KW-0456">Lyase</keyword>
<evidence type="ECO:0000256" key="2">
    <source>
        <dbReference type="ARBA" id="ARBA00023239"/>
    </source>
</evidence>
<gene>
    <name evidence="5" type="primary">LOC100368287</name>
</gene>
<sequence>MNSDKKKNFVNVNTLTNASPLEVRLKIRSKELPDGQPTTGMCAGFTQANLAIVHQSLADDFEKFCHANSGPLPLLYQSKPGEFTAPGITHSDSDIRTDVSMYRVVENGKFTKSVGSLMDYKKEMEEMCTFYVGCSYSFEKALMNAGVPLRNVEESVTVGVFDSNIRCYPVGSFNCKQVLSMRPIPKNLIETAFQVTHVMKEVHGAPAHIGDPAMIGIDDHRKPDWGNDVTFNEDEVPVFWSCGVTTANAIASAGSPLAFTHFAGCMYISDSPATLNVKIDDNDKPRVITIRENPFFASAVGESVLNKVQQLESAMNEDPGNRGISSLIVKGDLIKSALNISHASSVAITTGFPCLTNKPVPYENDGLSGTFAMATMLQAMGKQVTIVVDTEMEKLMNDIVADLVSKGILSQQIDVLSFPPPGQEASLENAKLFLNEVDDLHPKYGHLIAIERAGRTSKKAWKTMKNVDITSLVSNIDLLFDASKDMTYLSTTGIGDGGNELGMGKVQEQVMKYIPQGKEISCEVAADYVLTAGVSDWGGYALCMALYAVGLCPIHDRYVRQNIGYPRYSKEKLQAALPTVERQEAMLRTLMDHEIGDGIFPELSMSIDGLPFHPVHEKKIKQLWKDFT</sequence>
<dbReference type="Pfam" id="PF14336">
    <property type="entry name" value="GLUCM-like_C"/>
    <property type="match status" value="1"/>
</dbReference>
<organism evidence="4 5">
    <name type="scientific">Saccoglossus kowalevskii</name>
    <name type="common">Acorn worm</name>
    <dbReference type="NCBI Taxonomy" id="10224"/>
    <lineage>
        <taxon>Eukaryota</taxon>
        <taxon>Metazoa</taxon>
        <taxon>Hemichordata</taxon>
        <taxon>Enteropneusta</taxon>
        <taxon>Harrimaniidae</taxon>
        <taxon>Saccoglossus</taxon>
    </lineage>
</organism>
<dbReference type="Gene3D" id="3.30.2040.10">
    <property type="entry name" value="PSTPO5379-like domain"/>
    <property type="match status" value="1"/>
</dbReference>
<keyword evidence="4" id="KW-1185">Reference proteome</keyword>
<protein>
    <submittedName>
        <fullName evidence="5">UPF0317 protein C14orf159 homolog, mitochondrial-like</fullName>
    </submittedName>
</protein>
<dbReference type="PANTHER" id="PTHR32022:SF10">
    <property type="entry name" value="D-GLUTAMATE CYCLASE, MITOCHONDRIAL"/>
    <property type="match status" value="1"/>
</dbReference>
<reference evidence="5" key="1">
    <citation type="submission" date="2025-08" db="UniProtKB">
        <authorList>
            <consortium name="RefSeq"/>
        </authorList>
    </citation>
    <scope>IDENTIFICATION</scope>
    <source>
        <tissue evidence="5">Testes</tissue>
    </source>
</reference>
<dbReference type="InterPro" id="IPR038021">
    <property type="entry name" value="Putative_hydro-lyase"/>
</dbReference>
<proteinExistence type="inferred from homology"/>
<dbReference type="Proteomes" id="UP000694865">
    <property type="component" value="Unplaced"/>
</dbReference>
<dbReference type="InterPro" id="IPR025504">
    <property type="entry name" value="GLUCM_C"/>
</dbReference>
<dbReference type="InterPro" id="IPR009906">
    <property type="entry name" value="D-Glu_cyclase"/>
</dbReference>
<dbReference type="Gene3D" id="3.90.1640.20">
    <property type="entry name" value="TON_0340"/>
    <property type="match status" value="1"/>
</dbReference>
<dbReference type="PANTHER" id="PTHR32022">
    <property type="entry name" value="D-GLUTAMATE CYCLASE, MITOCHONDRIAL"/>
    <property type="match status" value="1"/>
</dbReference>
<evidence type="ECO:0000313" key="4">
    <source>
        <dbReference type="Proteomes" id="UP000694865"/>
    </source>
</evidence>
<evidence type="ECO:0000313" key="5">
    <source>
        <dbReference type="RefSeq" id="XP_002736645.1"/>
    </source>
</evidence>
<dbReference type="GeneID" id="100368287"/>